<proteinExistence type="predicted"/>
<feature type="region of interest" description="Disordered" evidence="1">
    <location>
        <begin position="221"/>
        <end position="256"/>
    </location>
</feature>
<accession>A0ABQ9K859</accession>
<feature type="region of interest" description="Disordered" evidence="1">
    <location>
        <begin position="91"/>
        <end position="112"/>
    </location>
</feature>
<evidence type="ECO:0000313" key="2">
    <source>
        <dbReference type="EMBL" id="KAJ8985715.1"/>
    </source>
</evidence>
<keyword evidence="3" id="KW-1185">Reference proteome</keyword>
<reference evidence="2" key="1">
    <citation type="journal article" date="2023" name="Insect Mol. Biol.">
        <title>Genome sequencing provides insights into the evolution of gene families encoding plant cell wall-degrading enzymes in longhorned beetles.</title>
        <authorList>
            <person name="Shin N.R."/>
            <person name="Okamura Y."/>
            <person name="Kirsch R."/>
            <person name="Pauchet Y."/>
        </authorList>
    </citation>
    <scope>NUCLEOTIDE SEQUENCE</scope>
    <source>
        <strain evidence="2">MMC_N1</strain>
    </source>
</reference>
<feature type="compositionally biased region" description="Basic and acidic residues" evidence="1">
    <location>
        <begin position="239"/>
        <end position="256"/>
    </location>
</feature>
<organism evidence="2 3">
    <name type="scientific">Molorchus minor</name>
    <dbReference type="NCBI Taxonomy" id="1323400"/>
    <lineage>
        <taxon>Eukaryota</taxon>
        <taxon>Metazoa</taxon>
        <taxon>Ecdysozoa</taxon>
        <taxon>Arthropoda</taxon>
        <taxon>Hexapoda</taxon>
        <taxon>Insecta</taxon>
        <taxon>Pterygota</taxon>
        <taxon>Neoptera</taxon>
        <taxon>Endopterygota</taxon>
        <taxon>Coleoptera</taxon>
        <taxon>Polyphaga</taxon>
        <taxon>Cucujiformia</taxon>
        <taxon>Chrysomeloidea</taxon>
        <taxon>Cerambycidae</taxon>
        <taxon>Lamiinae</taxon>
        <taxon>Monochamini</taxon>
        <taxon>Molorchus</taxon>
    </lineage>
</organism>
<comment type="caution">
    <text evidence="2">The sequence shown here is derived from an EMBL/GenBank/DDBJ whole genome shotgun (WGS) entry which is preliminary data.</text>
</comment>
<dbReference type="Proteomes" id="UP001162164">
    <property type="component" value="Unassembled WGS sequence"/>
</dbReference>
<name>A0ABQ9K859_9CUCU</name>
<gene>
    <name evidence="2" type="ORF">NQ317_014365</name>
</gene>
<dbReference type="PANTHER" id="PTHR37970:SF1">
    <property type="entry name" value="SERINE-RICH ADHESIN FOR PLATELETS"/>
    <property type="match status" value="1"/>
</dbReference>
<dbReference type="EMBL" id="JAPWTJ010000009">
    <property type="protein sequence ID" value="KAJ8985715.1"/>
    <property type="molecule type" value="Genomic_DNA"/>
</dbReference>
<evidence type="ECO:0000313" key="3">
    <source>
        <dbReference type="Proteomes" id="UP001162164"/>
    </source>
</evidence>
<evidence type="ECO:0000256" key="1">
    <source>
        <dbReference type="SAM" id="MobiDB-lite"/>
    </source>
</evidence>
<dbReference type="PANTHER" id="PTHR37970">
    <property type="entry name" value="PROTEIN CBG08587"/>
    <property type="match status" value="1"/>
</dbReference>
<protein>
    <submittedName>
        <fullName evidence="2">Uncharacterized protein</fullName>
    </submittedName>
</protein>
<feature type="compositionally biased region" description="Acidic residues" evidence="1">
    <location>
        <begin position="93"/>
        <end position="112"/>
    </location>
</feature>
<sequence length="293" mass="33075">MAYRVDDKLPEKHTMSSAICQNFVQNAWKKELCSNCFKSKDEHTESPKPRPIQLVSNDKVEGIIKNGRKTGPKLSVCFVKNLTEVIGYGGEDWCSENEENEENTDSSDEDYAAESDEEECLKELQRITKENTDFNTTSLTAEVETLLVSVTPFGEDSNHTPTRKYGTKPLSHIPITKNNKEVIAEIKSNVVLTSYAKNEEKPMMKEEKSLLDEITETLENSKNPIQIISKKKPSGGSNKENEESTEEAKETEIKKETITETKSIITEKKVNLSRTPALKKGHRKTCDISNFYG</sequence>